<feature type="region of interest" description="Disordered" evidence="12">
    <location>
        <begin position="144"/>
        <end position="194"/>
    </location>
</feature>
<dbReference type="eggNOG" id="COG0744">
    <property type="taxonomic scope" value="Bacteria"/>
</dbReference>
<evidence type="ECO:0000313" key="14">
    <source>
        <dbReference type="EMBL" id="ADJ24572.1"/>
    </source>
</evidence>
<feature type="compositionally biased region" description="Pro residues" evidence="12">
    <location>
        <begin position="107"/>
        <end position="116"/>
    </location>
</feature>
<dbReference type="SUPFAM" id="SSF53955">
    <property type="entry name" value="Lysozyme-like"/>
    <property type="match status" value="1"/>
</dbReference>
<dbReference type="HOGENOM" id="CLU_048869_0_0_5"/>
<dbReference type="STRING" id="582899.Hden_2776"/>
<dbReference type="Proteomes" id="UP000002033">
    <property type="component" value="Chromosome"/>
</dbReference>
<dbReference type="GO" id="GO:0009252">
    <property type="term" value="P:peptidoglycan biosynthetic process"/>
    <property type="evidence" value="ECO:0007669"/>
    <property type="project" value="UniProtKB-UniRule"/>
</dbReference>
<name>D8JU24_HYPDA</name>
<dbReference type="Gene3D" id="1.10.3810.10">
    <property type="entry name" value="Biosynthetic peptidoglycan transglycosylase-like"/>
    <property type="match status" value="1"/>
</dbReference>
<feature type="compositionally biased region" description="Basic and acidic residues" evidence="12">
    <location>
        <begin position="16"/>
        <end position="25"/>
    </location>
</feature>
<dbReference type="EMBL" id="CP002083">
    <property type="protein sequence ID" value="ADJ24572.1"/>
    <property type="molecule type" value="Genomic_DNA"/>
</dbReference>
<dbReference type="PANTHER" id="PTHR30400">
    <property type="entry name" value="MONOFUNCTIONAL BIOSYNTHETIC PEPTIDOGLYCAN TRANSGLYCOSYLASE"/>
    <property type="match status" value="1"/>
</dbReference>
<feature type="compositionally biased region" description="Pro residues" evidence="12">
    <location>
        <begin position="157"/>
        <end position="171"/>
    </location>
</feature>
<organism evidence="14 15">
    <name type="scientific">Hyphomicrobium denitrificans (strain ATCC 51888 / DSM 1869 / NCIMB 11706 / TK 0415)</name>
    <dbReference type="NCBI Taxonomy" id="582899"/>
    <lineage>
        <taxon>Bacteria</taxon>
        <taxon>Pseudomonadati</taxon>
        <taxon>Pseudomonadota</taxon>
        <taxon>Alphaproteobacteria</taxon>
        <taxon>Hyphomicrobiales</taxon>
        <taxon>Hyphomicrobiaceae</taxon>
        <taxon>Hyphomicrobium</taxon>
    </lineage>
</organism>
<dbReference type="KEGG" id="hdn:Hden_2776"/>
<comment type="catalytic activity">
    <reaction evidence="11">
        <text>[GlcNAc-(1-&gt;4)-Mur2Ac(oyl-L-Ala-gamma-D-Glu-L-Lys-D-Ala-D-Ala)](n)-di-trans,octa-cis-undecaprenyl diphosphate + beta-D-GlcNAc-(1-&gt;4)-Mur2Ac(oyl-L-Ala-gamma-D-Glu-L-Lys-D-Ala-D-Ala)-di-trans,octa-cis-undecaprenyl diphosphate = [GlcNAc-(1-&gt;4)-Mur2Ac(oyl-L-Ala-gamma-D-Glu-L-Lys-D-Ala-D-Ala)](n+1)-di-trans,octa-cis-undecaprenyl diphosphate + di-trans,octa-cis-undecaprenyl diphosphate + H(+)</text>
        <dbReference type="Rhea" id="RHEA:23708"/>
        <dbReference type="Rhea" id="RHEA-COMP:9602"/>
        <dbReference type="Rhea" id="RHEA-COMP:9603"/>
        <dbReference type="ChEBI" id="CHEBI:15378"/>
        <dbReference type="ChEBI" id="CHEBI:58405"/>
        <dbReference type="ChEBI" id="CHEBI:60033"/>
        <dbReference type="ChEBI" id="CHEBI:78435"/>
        <dbReference type="EC" id="2.4.99.28"/>
    </reaction>
</comment>
<proteinExistence type="inferred from homology"/>
<evidence type="ECO:0000256" key="7">
    <source>
        <dbReference type="ARBA" id="ARBA00022984"/>
    </source>
</evidence>
<keyword evidence="2 11" id="KW-0997">Cell inner membrane</keyword>
<feature type="transmembrane region" description="Helical" evidence="11">
    <location>
        <begin position="232"/>
        <end position="254"/>
    </location>
</feature>
<dbReference type="HAMAP" id="MF_00766">
    <property type="entry name" value="PGT_MtgA"/>
    <property type="match status" value="1"/>
</dbReference>
<dbReference type="PANTHER" id="PTHR30400:SF0">
    <property type="entry name" value="BIOSYNTHETIC PEPTIDOGLYCAN TRANSGLYCOSYLASE"/>
    <property type="match status" value="1"/>
</dbReference>
<evidence type="ECO:0000256" key="11">
    <source>
        <dbReference type="HAMAP-Rule" id="MF_00766"/>
    </source>
</evidence>
<keyword evidence="8 11" id="KW-1133">Transmembrane helix</keyword>
<dbReference type="GO" id="GO:0005886">
    <property type="term" value="C:plasma membrane"/>
    <property type="evidence" value="ECO:0007669"/>
    <property type="project" value="UniProtKB-SubCell"/>
</dbReference>
<dbReference type="InterPro" id="IPR011812">
    <property type="entry name" value="Pep_trsgly"/>
</dbReference>
<dbReference type="AlphaFoldDB" id="D8JU24"/>
<dbReference type="NCBIfam" id="TIGR02070">
    <property type="entry name" value="mono_pep_trsgly"/>
    <property type="match status" value="1"/>
</dbReference>
<dbReference type="UniPathway" id="UPA00219"/>
<evidence type="ECO:0000259" key="13">
    <source>
        <dbReference type="Pfam" id="PF00912"/>
    </source>
</evidence>
<dbReference type="GO" id="GO:0016763">
    <property type="term" value="F:pentosyltransferase activity"/>
    <property type="evidence" value="ECO:0007669"/>
    <property type="project" value="InterPro"/>
</dbReference>
<dbReference type="GO" id="GO:0009274">
    <property type="term" value="C:peptidoglycan-based cell wall"/>
    <property type="evidence" value="ECO:0007669"/>
    <property type="project" value="InterPro"/>
</dbReference>
<dbReference type="GO" id="GO:0008360">
    <property type="term" value="P:regulation of cell shape"/>
    <property type="evidence" value="ECO:0007669"/>
    <property type="project" value="UniProtKB-KW"/>
</dbReference>
<dbReference type="GO" id="GO:0008955">
    <property type="term" value="F:peptidoglycan glycosyltransferase activity"/>
    <property type="evidence" value="ECO:0007669"/>
    <property type="project" value="UniProtKB-UniRule"/>
</dbReference>
<comment type="similarity">
    <text evidence="11">Belongs to the glycosyltransferase 51 family.</text>
</comment>
<evidence type="ECO:0000256" key="3">
    <source>
        <dbReference type="ARBA" id="ARBA00022676"/>
    </source>
</evidence>
<keyword evidence="3 11" id="KW-0328">Glycosyltransferase</keyword>
<dbReference type="EC" id="2.4.99.28" evidence="11"/>
<keyword evidence="5 11" id="KW-0812">Transmembrane</keyword>
<reference evidence="15" key="1">
    <citation type="journal article" date="2011" name="J. Bacteriol.">
        <title>Genome sequences of eight morphologically diverse alphaproteobacteria.</title>
        <authorList>
            <consortium name="US DOE Joint Genome Institute"/>
            <person name="Brown P.J."/>
            <person name="Kysela D.T."/>
            <person name="Buechlein A."/>
            <person name="Hemmerich C."/>
            <person name="Brun Y.V."/>
        </authorList>
    </citation>
    <scope>NUCLEOTIDE SEQUENCE [LARGE SCALE GENOMIC DNA]</scope>
    <source>
        <strain evidence="15">ATCC 51888 / DSM 1869 / NCIB 11706 / TK 0415</strain>
    </source>
</reference>
<evidence type="ECO:0000256" key="1">
    <source>
        <dbReference type="ARBA" id="ARBA00022475"/>
    </source>
</evidence>
<dbReference type="InterPro" id="IPR001264">
    <property type="entry name" value="Glyco_trans_51"/>
</dbReference>
<keyword evidence="1 11" id="KW-1003">Cell membrane</keyword>
<sequence>MLPAVAVSHCNQNKQSMDRSQETSERTAAPPVETSAEDRLLASAVEVLARVHTDSRYEQAQLIPPRPLPPLAFRTPSRPDPQADIAVPVPMPARFFQRSGPAFEPIESPPPLPPAPDAEQKFPVDTLFSDIDAEAAARSLTAVAAPEPEPAPKPDEPPQPISEPSVAPPPNLGSLIPGAPRLEMPSRRPDAAFPGLQADFAGRADGSAGHTGFPAATGEPAPRSLFRRLLRIAAWLVIGWLVIVLTLMAAYRFVDPPGSMLMLQQWLSGERIESTWVPIEEISPNVIRAVVASEDSRFCDHHGIDFEALAGAVSDVGSGAARGASTISMQVVKNLFLWSSRSYMRKAVELPLTLLMETLWPKRRIMEVYLNIAEWGPGIFGIEAAAQARFRKPARSLSAGEASRLAVALPNPRMRNPAKPGPGMQRLARIIQMRMRAAASVQTSCVLPRRRI</sequence>
<keyword evidence="10 11" id="KW-0961">Cell wall biogenesis/degradation</keyword>
<evidence type="ECO:0000313" key="15">
    <source>
        <dbReference type="Proteomes" id="UP000002033"/>
    </source>
</evidence>
<evidence type="ECO:0000256" key="10">
    <source>
        <dbReference type="ARBA" id="ARBA00023316"/>
    </source>
</evidence>
<feature type="region of interest" description="Disordered" evidence="12">
    <location>
        <begin position="100"/>
        <end position="120"/>
    </location>
</feature>
<evidence type="ECO:0000256" key="5">
    <source>
        <dbReference type="ARBA" id="ARBA00022692"/>
    </source>
</evidence>
<evidence type="ECO:0000256" key="9">
    <source>
        <dbReference type="ARBA" id="ARBA00023136"/>
    </source>
</evidence>
<keyword evidence="9 11" id="KW-0472">Membrane</keyword>
<dbReference type="GO" id="GO:0071555">
    <property type="term" value="P:cell wall organization"/>
    <property type="evidence" value="ECO:0007669"/>
    <property type="project" value="UniProtKB-KW"/>
</dbReference>
<evidence type="ECO:0000256" key="8">
    <source>
        <dbReference type="ARBA" id="ARBA00022989"/>
    </source>
</evidence>
<dbReference type="OrthoDB" id="9766909at2"/>
<evidence type="ECO:0000256" key="12">
    <source>
        <dbReference type="SAM" id="MobiDB-lite"/>
    </source>
</evidence>
<keyword evidence="7 11" id="KW-0573">Peptidoglycan synthesis</keyword>
<comment type="function">
    <text evidence="11">Peptidoglycan polymerase that catalyzes glycan chain elongation from lipid-linked precursors.</text>
</comment>
<comment type="pathway">
    <text evidence="11">Cell wall biogenesis; peptidoglycan biosynthesis.</text>
</comment>
<keyword evidence="6 11" id="KW-0133">Cell shape</keyword>
<keyword evidence="4 11" id="KW-0808">Transferase</keyword>
<accession>D8JU24</accession>
<evidence type="ECO:0000256" key="6">
    <source>
        <dbReference type="ARBA" id="ARBA00022960"/>
    </source>
</evidence>
<protein>
    <recommendedName>
        <fullName evidence="11">Biosynthetic peptidoglycan transglycosylase</fullName>
        <ecNumber evidence="11">2.4.99.28</ecNumber>
    </recommendedName>
    <alternativeName>
        <fullName evidence="11">Glycan polymerase</fullName>
    </alternativeName>
    <alternativeName>
        <fullName evidence="11">Peptidoglycan glycosyltransferase MtgA</fullName>
        <shortName evidence="11">PGT</shortName>
    </alternativeName>
</protein>
<dbReference type="CAZy" id="GT51">
    <property type="family name" value="Glycosyltransferase Family 51"/>
</dbReference>
<dbReference type="Pfam" id="PF00912">
    <property type="entry name" value="Transgly"/>
    <property type="match status" value="1"/>
</dbReference>
<comment type="subcellular location">
    <subcellularLocation>
        <location evidence="11">Cell inner membrane</location>
        <topology evidence="11">Single-pass membrane protein</topology>
    </subcellularLocation>
</comment>
<dbReference type="InterPro" id="IPR023346">
    <property type="entry name" value="Lysozyme-like_dom_sf"/>
</dbReference>
<evidence type="ECO:0000256" key="4">
    <source>
        <dbReference type="ARBA" id="ARBA00022679"/>
    </source>
</evidence>
<dbReference type="InterPro" id="IPR036950">
    <property type="entry name" value="PBP_transglycosylase"/>
</dbReference>
<feature type="region of interest" description="Disordered" evidence="12">
    <location>
        <begin position="1"/>
        <end position="37"/>
    </location>
</feature>
<feature type="domain" description="Glycosyl transferase family 51" evidence="13">
    <location>
        <begin position="270"/>
        <end position="429"/>
    </location>
</feature>
<gene>
    <name evidence="11" type="primary">mtgA</name>
    <name evidence="14" type="ordered locus">Hden_2776</name>
</gene>
<keyword evidence="15" id="KW-1185">Reference proteome</keyword>
<evidence type="ECO:0000256" key="2">
    <source>
        <dbReference type="ARBA" id="ARBA00022519"/>
    </source>
</evidence>